<keyword evidence="1" id="KW-1133">Transmembrane helix</keyword>
<dbReference type="AlphaFoldDB" id="A0A562V5D4"/>
<keyword evidence="1" id="KW-0812">Transmembrane</keyword>
<feature type="transmembrane region" description="Helical" evidence="1">
    <location>
        <begin position="105"/>
        <end position="125"/>
    </location>
</feature>
<evidence type="ECO:0000313" key="2">
    <source>
        <dbReference type="EMBL" id="TWJ13028.1"/>
    </source>
</evidence>
<name>A0A562V5D4_9ACTN</name>
<reference evidence="2 3" key="1">
    <citation type="journal article" date="2013" name="Stand. Genomic Sci.">
        <title>Genomic Encyclopedia of Type Strains, Phase I: The one thousand microbial genomes (KMG-I) project.</title>
        <authorList>
            <person name="Kyrpides N.C."/>
            <person name="Woyke T."/>
            <person name="Eisen J.A."/>
            <person name="Garrity G."/>
            <person name="Lilburn T.G."/>
            <person name="Beck B.J."/>
            <person name="Whitman W.B."/>
            <person name="Hugenholtz P."/>
            <person name="Klenk H.P."/>
        </authorList>
    </citation>
    <scope>NUCLEOTIDE SEQUENCE [LARGE SCALE GENOMIC DNA]</scope>
    <source>
        <strain evidence="2 3">DSM 45044</strain>
    </source>
</reference>
<feature type="transmembrane region" description="Helical" evidence="1">
    <location>
        <begin position="9"/>
        <end position="30"/>
    </location>
</feature>
<dbReference type="OrthoDB" id="4569295at2"/>
<dbReference type="RefSeq" id="WP_147140601.1">
    <property type="nucleotide sequence ID" value="NZ_BAABIJ010000002.1"/>
</dbReference>
<gene>
    <name evidence="2" type="ORF">LX16_3796</name>
</gene>
<feature type="transmembrane region" description="Helical" evidence="1">
    <location>
        <begin position="80"/>
        <end position="99"/>
    </location>
</feature>
<keyword evidence="3" id="KW-1185">Reference proteome</keyword>
<dbReference type="EMBL" id="VLLL01000006">
    <property type="protein sequence ID" value="TWJ13028.1"/>
    <property type="molecule type" value="Genomic_DNA"/>
</dbReference>
<evidence type="ECO:0000313" key="3">
    <source>
        <dbReference type="Proteomes" id="UP000321617"/>
    </source>
</evidence>
<comment type="caution">
    <text evidence="2">The sequence shown here is derived from an EMBL/GenBank/DDBJ whole genome shotgun (WGS) entry which is preliminary data.</text>
</comment>
<evidence type="ECO:0000256" key="1">
    <source>
        <dbReference type="SAM" id="Phobius"/>
    </source>
</evidence>
<organism evidence="2 3">
    <name type="scientific">Stackebrandtia albiflava</name>
    <dbReference type="NCBI Taxonomy" id="406432"/>
    <lineage>
        <taxon>Bacteria</taxon>
        <taxon>Bacillati</taxon>
        <taxon>Actinomycetota</taxon>
        <taxon>Actinomycetes</taxon>
        <taxon>Glycomycetales</taxon>
        <taxon>Glycomycetaceae</taxon>
        <taxon>Stackebrandtia</taxon>
    </lineage>
</organism>
<sequence>MPPRTLRTLTLVATAGYTLWGVLHIGLGAAMLSRNLGIDIYQSELAAESTMFFVSAVVFGAQAVMVAVTLNRRNDRVGHWLNLTVLGAVDAAFIAVMLVPGHVGWAEGVVAPLIWLAAACCAAAARRGAAPARAPRLIRS</sequence>
<feature type="transmembrane region" description="Helical" evidence="1">
    <location>
        <begin position="50"/>
        <end position="68"/>
    </location>
</feature>
<keyword evidence="1" id="KW-0472">Membrane</keyword>
<protein>
    <submittedName>
        <fullName evidence="2">Uncharacterized protein</fullName>
    </submittedName>
</protein>
<accession>A0A562V5D4</accession>
<dbReference type="Proteomes" id="UP000321617">
    <property type="component" value="Unassembled WGS sequence"/>
</dbReference>
<proteinExistence type="predicted"/>